<keyword evidence="2" id="KW-1185">Reference proteome</keyword>
<sequence>MYTHAVNSVGYDLEELMTKQLVGTSQVGPTINTASLPSPIADHIGVHGCTTSSTVAKNGFVSTMEAPGGGFSVDSMQIPSIPGHIGGGTYPCWEPSSKDDSIFDLEDLYTDHMFAGAYYFTNSHAITRSLPSLFICSIFYCPFLSSCPSRDVSLCISSTGSICVWNNKLYQ</sequence>
<evidence type="ECO:0000313" key="2">
    <source>
        <dbReference type="Proteomes" id="UP001311915"/>
    </source>
</evidence>
<name>A0AAV9K7V3_9SOLN</name>
<reference evidence="1 2" key="1">
    <citation type="submission" date="2023-10" db="EMBL/GenBank/DDBJ databases">
        <title>Genome-Wide Identification Analysis in wild type Solanum Pinnatisectum Reveals Some Genes Defensing Phytophthora Infestans.</title>
        <authorList>
            <person name="Sun C."/>
        </authorList>
    </citation>
    <scope>NUCLEOTIDE SEQUENCE [LARGE SCALE GENOMIC DNA]</scope>
    <source>
        <strain evidence="1">LQN</strain>
        <tissue evidence="1">Leaf</tissue>
    </source>
</reference>
<evidence type="ECO:0000313" key="1">
    <source>
        <dbReference type="EMBL" id="KAK4709418.1"/>
    </source>
</evidence>
<dbReference type="AlphaFoldDB" id="A0AAV9K7V3"/>
<gene>
    <name evidence="1" type="ORF">R3W88_030343</name>
</gene>
<comment type="caution">
    <text evidence="1">The sequence shown here is derived from an EMBL/GenBank/DDBJ whole genome shotgun (WGS) entry which is preliminary data.</text>
</comment>
<dbReference type="Proteomes" id="UP001311915">
    <property type="component" value="Unassembled WGS sequence"/>
</dbReference>
<organism evidence="1 2">
    <name type="scientific">Solanum pinnatisectum</name>
    <name type="common">tansyleaf nightshade</name>
    <dbReference type="NCBI Taxonomy" id="50273"/>
    <lineage>
        <taxon>Eukaryota</taxon>
        <taxon>Viridiplantae</taxon>
        <taxon>Streptophyta</taxon>
        <taxon>Embryophyta</taxon>
        <taxon>Tracheophyta</taxon>
        <taxon>Spermatophyta</taxon>
        <taxon>Magnoliopsida</taxon>
        <taxon>eudicotyledons</taxon>
        <taxon>Gunneridae</taxon>
        <taxon>Pentapetalae</taxon>
        <taxon>asterids</taxon>
        <taxon>lamiids</taxon>
        <taxon>Solanales</taxon>
        <taxon>Solanaceae</taxon>
        <taxon>Solanoideae</taxon>
        <taxon>Solaneae</taxon>
        <taxon>Solanum</taxon>
    </lineage>
</organism>
<proteinExistence type="predicted"/>
<dbReference type="EMBL" id="JAWPEI010000012">
    <property type="protein sequence ID" value="KAK4709418.1"/>
    <property type="molecule type" value="Genomic_DNA"/>
</dbReference>
<protein>
    <submittedName>
        <fullName evidence="1">Uncharacterized protein</fullName>
    </submittedName>
</protein>
<accession>A0AAV9K7V3</accession>